<comment type="caution">
    <text evidence="1">The sequence shown here is derived from an EMBL/GenBank/DDBJ whole genome shotgun (WGS) entry which is preliminary data.</text>
</comment>
<keyword evidence="2" id="KW-1185">Reference proteome</keyword>
<name>A0ABD2C181_VESMC</name>
<gene>
    <name evidence="1" type="ORF">V1477_011572</name>
</gene>
<protein>
    <submittedName>
        <fullName evidence="1">Uncharacterized protein</fullName>
    </submittedName>
</protein>
<reference evidence="1 2" key="1">
    <citation type="journal article" date="2024" name="Ann. Entomol. Soc. Am.">
        <title>Genomic analyses of the southern and eastern yellowjacket wasps (Hymenoptera: Vespidae) reveal evolutionary signatures of social life.</title>
        <authorList>
            <person name="Catto M.A."/>
            <person name="Caine P.B."/>
            <person name="Orr S.E."/>
            <person name="Hunt B.G."/>
            <person name="Goodisman M.A.D."/>
        </authorList>
    </citation>
    <scope>NUCLEOTIDE SEQUENCE [LARGE SCALE GENOMIC DNA]</scope>
    <source>
        <strain evidence="1">232</strain>
        <tissue evidence="1">Head and thorax</tissue>
    </source>
</reference>
<dbReference type="AlphaFoldDB" id="A0ABD2C181"/>
<dbReference type="Proteomes" id="UP001607303">
    <property type="component" value="Unassembled WGS sequence"/>
</dbReference>
<evidence type="ECO:0000313" key="2">
    <source>
        <dbReference type="Proteomes" id="UP001607303"/>
    </source>
</evidence>
<sequence length="224" mass="26388">MTIKNNIFYKGKEKKSRPSVQLEVQYREIKRNLDESYFRSLCLFVLVLKREVKTGDCKVFLELKNCCSERKGRKTITFRFRWYIAELNGNVKDQLSARNEKEAYNDIVLIESYKYRIKLRVGVEDDGGEKKQNNVVILMGYDHSFESIVISIITADNLKDCRYVSGVKSIKLDAWNIWEVLSSIILFSKNQISFDFTIALRSIFCKSILFIVVRVNLQRLRRRL</sequence>
<dbReference type="EMBL" id="JAYRBN010000063">
    <property type="protein sequence ID" value="KAL2738213.1"/>
    <property type="molecule type" value="Genomic_DNA"/>
</dbReference>
<accession>A0ABD2C181</accession>
<proteinExistence type="predicted"/>
<organism evidence="1 2">
    <name type="scientific">Vespula maculifrons</name>
    <name type="common">Eastern yellow jacket</name>
    <name type="synonym">Wasp</name>
    <dbReference type="NCBI Taxonomy" id="7453"/>
    <lineage>
        <taxon>Eukaryota</taxon>
        <taxon>Metazoa</taxon>
        <taxon>Ecdysozoa</taxon>
        <taxon>Arthropoda</taxon>
        <taxon>Hexapoda</taxon>
        <taxon>Insecta</taxon>
        <taxon>Pterygota</taxon>
        <taxon>Neoptera</taxon>
        <taxon>Endopterygota</taxon>
        <taxon>Hymenoptera</taxon>
        <taxon>Apocrita</taxon>
        <taxon>Aculeata</taxon>
        <taxon>Vespoidea</taxon>
        <taxon>Vespidae</taxon>
        <taxon>Vespinae</taxon>
        <taxon>Vespula</taxon>
    </lineage>
</organism>
<evidence type="ECO:0000313" key="1">
    <source>
        <dbReference type="EMBL" id="KAL2738213.1"/>
    </source>
</evidence>